<feature type="signal peptide" evidence="5">
    <location>
        <begin position="1"/>
        <end position="22"/>
    </location>
</feature>
<feature type="compositionally biased region" description="Polar residues" evidence="4">
    <location>
        <begin position="257"/>
        <end position="271"/>
    </location>
</feature>
<evidence type="ECO:0000256" key="5">
    <source>
        <dbReference type="SAM" id="SignalP"/>
    </source>
</evidence>
<keyword evidence="2" id="KW-1015">Disulfide bond</keyword>
<dbReference type="AlphaFoldDB" id="A0A8S9L801"/>
<dbReference type="SMART" id="SM00108">
    <property type="entry name" value="B_lectin"/>
    <property type="match status" value="1"/>
</dbReference>
<feature type="region of interest" description="Disordered" evidence="4">
    <location>
        <begin position="243"/>
        <end position="282"/>
    </location>
</feature>
<keyword evidence="1 5" id="KW-0732">Signal</keyword>
<evidence type="ECO:0000256" key="1">
    <source>
        <dbReference type="ARBA" id="ARBA00022729"/>
    </source>
</evidence>
<dbReference type="CDD" id="cd00028">
    <property type="entry name" value="B_lectin"/>
    <property type="match status" value="1"/>
</dbReference>
<reference evidence="7" key="1">
    <citation type="submission" date="2019-12" db="EMBL/GenBank/DDBJ databases">
        <title>Genome sequencing and annotation of Brassica cretica.</title>
        <authorList>
            <person name="Studholme D.J."/>
            <person name="Sarris P.F."/>
        </authorList>
    </citation>
    <scope>NUCLEOTIDE SEQUENCE</scope>
    <source>
        <strain evidence="7">PFS-102/07</strain>
        <tissue evidence="7">Leaf</tissue>
    </source>
</reference>
<evidence type="ECO:0000256" key="2">
    <source>
        <dbReference type="ARBA" id="ARBA00023157"/>
    </source>
</evidence>
<feature type="chain" id="PRO_5035898115" description="Bulb-type lectin domain-containing protein" evidence="5">
    <location>
        <begin position="23"/>
        <end position="282"/>
    </location>
</feature>
<comment type="caution">
    <text evidence="7">The sequence shown here is derived from an EMBL/GenBank/DDBJ whole genome shotgun (WGS) entry which is preliminary data.</text>
</comment>
<dbReference type="EMBL" id="QGKY02000094">
    <property type="protein sequence ID" value="KAF2602915.1"/>
    <property type="molecule type" value="Genomic_DNA"/>
</dbReference>
<dbReference type="PROSITE" id="PS50927">
    <property type="entry name" value="BULB_LECTIN"/>
    <property type="match status" value="1"/>
</dbReference>
<gene>
    <name evidence="7" type="ORF">F2Q70_00026345</name>
</gene>
<dbReference type="Gene3D" id="2.90.10.10">
    <property type="entry name" value="Bulb-type lectin domain"/>
    <property type="match status" value="1"/>
</dbReference>
<evidence type="ECO:0000256" key="4">
    <source>
        <dbReference type="SAM" id="MobiDB-lite"/>
    </source>
</evidence>
<evidence type="ECO:0000313" key="7">
    <source>
        <dbReference type="EMBL" id="KAF2602915.1"/>
    </source>
</evidence>
<sequence length="282" mass="31252">MSFSHILSVSLLSIFLFQFGNSGDILRSRDRWVSVKGDGTLVSARETFEAGFFRFAATEGWFLGIWYKNVPERTYVWVGNREEPLLSSGGNLEVYDGKLVIRDKSNAVWSLTRNERRKSSLTTVAQLLDNGKFVLKDPNNDNPEDFFCSGPWNGTKFIGAPPLFRLTWNVGPISYKLNGLDSTMTSDDNNTNVIGENSSPTNEMTTQPGNGQPLGALLTQVPPKISLVVAQLQEETIEIQKPKRPGFYPIDEGKSGIPSSSNLQGESSTLLPIQLPPTRFQT</sequence>
<feature type="domain" description="Bulb-type lectin" evidence="6">
    <location>
        <begin position="26"/>
        <end position="148"/>
    </location>
</feature>
<dbReference type="InterPro" id="IPR036426">
    <property type="entry name" value="Bulb-type_lectin_dom_sf"/>
</dbReference>
<evidence type="ECO:0000256" key="3">
    <source>
        <dbReference type="ARBA" id="ARBA00023180"/>
    </source>
</evidence>
<evidence type="ECO:0000259" key="6">
    <source>
        <dbReference type="PROSITE" id="PS50927"/>
    </source>
</evidence>
<keyword evidence="3" id="KW-0325">Glycoprotein</keyword>
<dbReference type="PANTHER" id="PTHR32444:SF118">
    <property type="entry name" value="OS09G0551150 PROTEIN"/>
    <property type="match status" value="1"/>
</dbReference>
<name>A0A8S9L801_BRACR</name>
<dbReference type="Pfam" id="PF01453">
    <property type="entry name" value="B_lectin"/>
    <property type="match status" value="1"/>
</dbReference>
<protein>
    <recommendedName>
        <fullName evidence="6">Bulb-type lectin domain-containing protein</fullName>
    </recommendedName>
</protein>
<proteinExistence type="predicted"/>
<organism evidence="7">
    <name type="scientific">Brassica cretica</name>
    <name type="common">Mustard</name>
    <dbReference type="NCBI Taxonomy" id="69181"/>
    <lineage>
        <taxon>Eukaryota</taxon>
        <taxon>Viridiplantae</taxon>
        <taxon>Streptophyta</taxon>
        <taxon>Embryophyta</taxon>
        <taxon>Tracheophyta</taxon>
        <taxon>Spermatophyta</taxon>
        <taxon>Magnoliopsida</taxon>
        <taxon>eudicotyledons</taxon>
        <taxon>Gunneridae</taxon>
        <taxon>Pentapetalae</taxon>
        <taxon>rosids</taxon>
        <taxon>malvids</taxon>
        <taxon>Brassicales</taxon>
        <taxon>Brassicaceae</taxon>
        <taxon>Brassiceae</taxon>
        <taxon>Brassica</taxon>
    </lineage>
</organism>
<accession>A0A8S9L801</accession>
<dbReference type="SUPFAM" id="SSF51110">
    <property type="entry name" value="alpha-D-mannose-specific plant lectins"/>
    <property type="match status" value="1"/>
</dbReference>
<dbReference type="PANTHER" id="PTHR32444">
    <property type="entry name" value="BULB-TYPE LECTIN DOMAIN-CONTAINING PROTEIN"/>
    <property type="match status" value="1"/>
</dbReference>
<dbReference type="InterPro" id="IPR001480">
    <property type="entry name" value="Bulb-type_lectin_dom"/>
</dbReference>